<dbReference type="EMBL" id="FWWT01000022">
    <property type="protein sequence ID" value="SMB95664.1"/>
    <property type="molecule type" value="Genomic_DNA"/>
</dbReference>
<gene>
    <name evidence="2" type="ORF">SAMN00017405_0455</name>
</gene>
<organism evidence="2 3">
    <name type="scientific">Desulfonispora thiosulfatigenes DSM 11270</name>
    <dbReference type="NCBI Taxonomy" id="656914"/>
    <lineage>
        <taxon>Bacteria</taxon>
        <taxon>Bacillati</taxon>
        <taxon>Bacillota</taxon>
        <taxon>Clostridia</taxon>
        <taxon>Eubacteriales</taxon>
        <taxon>Peptococcaceae</taxon>
        <taxon>Desulfonispora</taxon>
    </lineage>
</organism>
<evidence type="ECO:0000313" key="3">
    <source>
        <dbReference type="Proteomes" id="UP000192731"/>
    </source>
</evidence>
<dbReference type="InterPro" id="IPR000594">
    <property type="entry name" value="ThiF_NAD_FAD-bd"/>
</dbReference>
<accession>A0A1W1VRX7</accession>
<dbReference type="STRING" id="656914.SAMN00017405_0455"/>
<dbReference type="RefSeq" id="WP_084054242.1">
    <property type="nucleotide sequence ID" value="NZ_FWWT01000022.1"/>
</dbReference>
<dbReference type="SUPFAM" id="SSF69572">
    <property type="entry name" value="Activating enzymes of the ubiquitin-like proteins"/>
    <property type="match status" value="1"/>
</dbReference>
<dbReference type="PANTHER" id="PTHR43267:SF1">
    <property type="entry name" value="TRNA THREONYLCARBAMOYLADENOSINE DEHYDRATASE"/>
    <property type="match status" value="1"/>
</dbReference>
<keyword evidence="3" id="KW-1185">Reference proteome</keyword>
<proteinExistence type="predicted"/>
<dbReference type="GO" id="GO:0061504">
    <property type="term" value="P:cyclic threonylcarbamoyladenosine biosynthetic process"/>
    <property type="evidence" value="ECO:0007669"/>
    <property type="project" value="TreeGrafter"/>
</dbReference>
<reference evidence="2 3" key="1">
    <citation type="submission" date="2017-04" db="EMBL/GenBank/DDBJ databases">
        <authorList>
            <person name="Afonso C.L."/>
            <person name="Miller P.J."/>
            <person name="Scott M.A."/>
            <person name="Spackman E."/>
            <person name="Goraichik I."/>
            <person name="Dimitrov K.M."/>
            <person name="Suarez D.L."/>
            <person name="Swayne D.E."/>
        </authorList>
    </citation>
    <scope>NUCLEOTIDE SEQUENCE [LARGE SCALE GENOMIC DNA]</scope>
    <source>
        <strain evidence="2 3">DSM 11270</strain>
    </source>
</reference>
<dbReference type="AlphaFoldDB" id="A0A1W1VRX7"/>
<dbReference type="InterPro" id="IPR045886">
    <property type="entry name" value="ThiF/MoeB/HesA"/>
</dbReference>
<dbReference type="InterPro" id="IPR035985">
    <property type="entry name" value="Ubiquitin-activating_enz"/>
</dbReference>
<dbReference type="Proteomes" id="UP000192731">
    <property type="component" value="Unassembled WGS sequence"/>
</dbReference>
<dbReference type="GO" id="GO:0061503">
    <property type="term" value="F:tRNA threonylcarbamoyladenosine dehydratase"/>
    <property type="evidence" value="ECO:0007669"/>
    <property type="project" value="TreeGrafter"/>
</dbReference>
<evidence type="ECO:0000313" key="2">
    <source>
        <dbReference type="EMBL" id="SMB95664.1"/>
    </source>
</evidence>
<name>A0A1W1VRX7_DESTI</name>
<dbReference type="Gene3D" id="3.40.50.720">
    <property type="entry name" value="NAD(P)-binding Rossmann-like Domain"/>
    <property type="match status" value="1"/>
</dbReference>
<dbReference type="Pfam" id="PF00899">
    <property type="entry name" value="ThiF"/>
    <property type="match status" value="1"/>
</dbReference>
<dbReference type="FunFam" id="3.40.50.720:FF:000141">
    <property type="entry name" value="tRNA threonylcarbamoyladenosine dehydratase"/>
    <property type="match status" value="1"/>
</dbReference>
<dbReference type="OrthoDB" id="9804150at2"/>
<dbReference type="CDD" id="cd00755">
    <property type="entry name" value="YgdL_like"/>
    <property type="match status" value="1"/>
</dbReference>
<sequence length="241" mass="26351">MEKALERTTLLIGDKGLEKLTNSSIAVIGVGGVGSYVVEALARCGVGNLLLVDHDIIDVSNINRQIHALTSTIGLSKVDVMKNRIKDINPNCKVEIKKEFCTPENVSIILNKKYDYIIDAIDYVKGKIAIIELAKQKNINVISSMGTANKLNNKSFEIVDVSKTHSCPLAKVMRKELRQKGIDSGVKVIYSPIKSIKIEQNDNTKEKVLGSISFVPPVAGLLLAGEVINDLLFDSTCMIEI</sequence>
<protein>
    <submittedName>
        <fullName evidence="2">tRNA A37 threonylcarbamoyladenosine dehydratase</fullName>
    </submittedName>
</protein>
<evidence type="ECO:0000259" key="1">
    <source>
        <dbReference type="Pfam" id="PF00899"/>
    </source>
</evidence>
<feature type="domain" description="THIF-type NAD/FAD binding fold" evidence="1">
    <location>
        <begin position="8"/>
        <end position="229"/>
    </location>
</feature>
<dbReference type="GO" id="GO:0008641">
    <property type="term" value="F:ubiquitin-like modifier activating enzyme activity"/>
    <property type="evidence" value="ECO:0007669"/>
    <property type="project" value="InterPro"/>
</dbReference>
<dbReference type="PANTHER" id="PTHR43267">
    <property type="entry name" value="TRNA THREONYLCARBAMOYLADENOSINE DEHYDRATASE"/>
    <property type="match status" value="1"/>
</dbReference>